<dbReference type="AlphaFoldDB" id="A0A2P2ISK9"/>
<dbReference type="Gene3D" id="6.10.250.1310">
    <property type="match status" value="1"/>
</dbReference>
<dbReference type="EMBL" id="GGEC01003732">
    <property type="protein sequence ID" value="MBW84215.1"/>
    <property type="molecule type" value="Transcribed_RNA"/>
</dbReference>
<accession>A0A2P2ISK9</accession>
<reference evidence="1" key="1">
    <citation type="submission" date="2018-02" db="EMBL/GenBank/DDBJ databases">
        <title>Rhizophora mucronata_Transcriptome.</title>
        <authorList>
            <person name="Meera S.P."/>
            <person name="Sreeshan A."/>
            <person name="Augustine A."/>
        </authorList>
    </citation>
    <scope>NUCLEOTIDE SEQUENCE</scope>
    <source>
        <tissue evidence="1">Leaf</tissue>
    </source>
</reference>
<proteinExistence type="predicted"/>
<organism evidence="1">
    <name type="scientific">Rhizophora mucronata</name>
    <name type="common">Asiatic mangrove</name>
    <dbReference type="NCBI Taxonomy" id="61149"/>
    <lineage>
        <taxon>Eukaryota</taxon>
        <taxon>Viridiplantae</taxon>
        <taxon>Streptophyta</taxon>
        <taxon>Embryophyta</taxon>
        <taxon>Tracheophyta</taxon>
        <taxon>Spermatophyta</taxon>
        <taxon>Magnoliopsida</taxon>
        <taxon>eudicotyledons</taxon>
        <taxon>Gunneridae</taxon>
        <taxon>Pentapetalae</taxon>
        <taxon>rosids</taxon>
        <taxon>fabids</taxon>
        <taxon>Malpighiales</taxon>
        <taxon>Rhizophoraceae</taxon>
        <taxon>Rhizophora</taxon>
    </lineage>
</organism>
<name>A0A2P2ISK9_RHIMU</name>
<protein>
    <submittedName>
        <fullName evidence="1">Uncharacterized protein</fullName>
    </submittedName>
</protein>
<evidence type="ECO:0000313" key="1">
    <source>
        <dbReference type="EMBL" id="MBW84215.1"/>
    </source>
</evidence>
<sequence length="84" mass="9555">MEKVREKYDVLLQDAGIALMQRRNEWKANILKAYANMLLTEVWKIDLKAVSSGTRKGTISETSCKFFISFCVHAAWVCLGDLSL</sequence>